<accession>A0A2M4DJR9</accession>
<organism evidence="1">
    <name type="scientific">Anopheles darlingi</name>
    <name type="common">Mosquito</name>
    <dbReference type="NCBI Taxonomy" id="43151"/>
    <lineage>
        <taxon>Eukaryota</taxon>
        <taxon>Metazoa</taxon>
        <taxon>Ecdysozoa</taxon>
        <taxon>Arthropoda</taxon>
        <taxon>Hexapoda</taxon>
        <taxon>Insecta</taxon>
        <taxon>Pterygota</taxon>
        <taxon>Neoptera</taxon>
        <taxon>Endopterygota</taxon>
        <taxon>Diptera</taxon>
        <taxon>Nematocera</taxon>
        <taxon>Culicoidea</taxon>
        <taxon>Culicidae</taxon>
        <taxon>Anophelinae</taxon>
        <taxon>Anopheles</taxon>
    </lineage>
</organism>
<sequence length="105" mass="12213">MQLPLTLLLLQLKLLTFLLLPLLLFRYLYVTAKCDIQPNRTSDCKRSQILTGARVLVAAGFYREQKKKIKWTHPHIPQQRYLAMTAFTNSPAPIARCIFHSKCHF</sequence>
<protein>
    <submittedName>
        <fullName evidence="1">Putative secreted protein</fullName>
    </submittedName>
</protein>
<name>A0A2M4DJR9_ANODA</name>
<dbReference type="EMBL" id="GGFL01013611">
    <property type="protein sequence ID" value="MBW77789.1"/>
    <property type="molecule type" value="Transcribed_RNA"/>
</dbReference>
<proteinExistence type="predicted"/>
<dbReference type="AlphaFoldDB" id="A0A2M4DJR9"/>
<evidence type="ECO:0000313" key="1">
    <source>
        <dbReference type="EMBL" id="MBW77789.1"/>
    </source>
</evidence>
<reference evidence="1" key="1">
    <citation type="submission" date="2018-01" db="EMBL/GenBank/DDBJ databases">
        <title>An insight into the sialome of Amazonian anophelines.</title>
        <authorList>
            <person name="Ribeiro J.M."/>
            <person name="Scarpassa V."/>
            <person name="Calvo E."/>
        </authorList>
    </citation>
    <scope>NUCLEOTIDE SEQUENCE</scope>
</reference>